<feature type="region of interest" description="Disordered" evidence="1">
    <location>
        <begin position="129"/>
        <end position="183"/>
    </location>
</feature>
<feature type="transmembrane region" description="Helical" evidence="2">
    <location>
        <begin position="12"/>
        <end position="29"/>
    </location>
</feature>
<feature type="compositionally biased region" description="Low complexity" evidence="1">
    <location>
        <begin position="131"/>
        <end position="152"/>
    </location>
</feature>
<dbReference type="PANTHER" id="PTHR40047:SF1">
    <property type="entry name" value="UPF0703 PROTEIN YCGQ"/>
    <property type="match status" value="1"/>
</dbReference>
<dbReference type="Pfam" id="PF21537">
    <property type="entry name" value="DUF1980_C"/>
    <property type="match status" value="1"/>
</dbReference>
<accession>A0A927GYG4</accession>
<dbReference type="InterPro" id="IPR048447">
    <property type="entry name" value="DUF1980_C"/>
</dbReference>
<feature type="domain" description="DUF1980" evidence="4">
    <location>
        <begin position="199"/>
        <end position="330"/>
    </location>
</feature>
<dbReference type="EMBL" id="JACXJA010000006">
    <property type="protein sequence ID" value="MBD2861575.1"/>
    <property type="molecule type" value="Genomic_DNA"/>
</dbReference>
<gene>
    <name evidence="5" type="ORF">IDH45_06165</name>
</gene>
<dbReference type="InterPro" id="IPR015402">
    <property type="entry name" value="DUF1980"/>
</dbReference>
<evidence type="ECO:0000256" key="2">
    <source>
        <dbReference type="SAM" id="Phobius"/>
    </source>
</evidence>
<proteinExistence type="predicted"/>
<dbReference type="NCBIfam" id="TIGR03943">
    <property type="entry name" value="TIGR03943 family putative permease subunit"/>
    <property type="match status" value="1"/>
</dbReference>
<comment type="caution">
    <text evidence="5">The sequence shown here is derived from an EMBL/GenBank/DDBJ whole genome shotgun (WGS) entry which is preliminary data.</text>
</comment>
<dbReference type="Pfam" id="PF09323">
    <property type="entry name" value="DUF1980"/>
    <property type="match status" value="1"/>
</dbReference>
<keyword evidence="2" id="KW-0812">Transmembrane</keyword>
<evidence type="ECO:0000313" key="6">
    <source>
        <dbReference type="Proteomes" id="UP000639396"/>
    </source>
</evidence>
<feature type="domain" description="DUF1980" evidence="3">
    <location>
        <begin position="12"/>
        <end position="121"/>
    </location>
</feature>
<dbReference type="Proteomes" id="UP000639396">
    <property type="component" value="Unassembled WGS sequence"/>
</dbReference>
<keyword evidence="2" id="KW-1133">Transmembrane helix</keyword>
<dbReference type="InterPro" id="IPR052955">
    <property type="entry name" value="UPF0703_membrane_permease"/>
</dbReference>
<organism evidence="5 6">
    <name type="scientific">Paenibacillus oceani</name>
    <dbReference type="NCBI Taxonomy" id="2772510"/>
    <lineage>
        <taxon>Bacteria</taxon>
        <taxon>Bacillati</taxon>
        <taxon>Bacillota</taxon>
        <taxon>Bacilli</taxon>
        <taxon>Bacillales</taxon>
        <taxon>Paenibacillaceae</taxon>
        <taxon>Paenibacillus</taxon>
    </lineage>
</organism>
<keyword evidence="6" id="KW-1185">Reference proteome</keyword>
<feature type="transmembrane region" description="Helical" evidence="2">
    <location>
        <begin position="90"/>
        <end position="110"/>
    </location>
</feature>
<evidence type="ECO:0000256" key="1">
    <source>
        <dbReference type="SAM" id="MobiDB-lite"/>
    </source>
</evidence>
<feature type="transmembrane region" description="Helical" evidence="2">
    <location>
        <begin position="41"/>
        <end position="61"/>
    </location>
</feature>
<evidence type="ECO:0000259" key="3">
    <source>
        <dbReference type="Pfam" id="PF09323"/>
    </source>
</evidence>
<sequence length="336" mass="36717">MSYTRAWVHPTIKALLLFGFAAYIAYLVKTDRILYYISPRMVLYVKLSALGLYAVGAHQLYTGLSAYWKRRASCDCGHDHTPGSPWKSTVVYGMFAFPLLLGFLMPDTMMGSSLAAKKGMNLNSAAAIKTASPPSGAQPGPASPEASPAVEPSKTESVPPPKPAPAEEAALSDTRTQAGPKPSLTDAELEKLFPFDMFTEAFAKHARKLYPSGLITVPEELYIETLTTLDLYADQFTGKKVKLSGFVYRDETMNERQFVIARFSIQCCSADAAPFGVLVESDKANLYAADQWIELTGTIGKTKFGGSELMVIQAPQLSKIEAPKEQYVYPNYDFGA</sequence>
<reference evidence="5" key="1">
    <citation type="submission" date="2020-09" db="EMBL/GenBank/DDBJ databases">
        <title>A novel bacterium of genus Paenibacillus, isolated from South China Sea.</title>
        <authorList>
            <person name="Huang H."/>
            <person name="Mo K."/>
            <person name="Hu Y."/>
        </authorList>
    </citation>
    <scope>NUCLEOTIDE SEQUENCE</scope>
    <source>
        <strain evidence="5">IB182363</strain>
    </source>
</reference>
<evidence type="ECO:0000313" key="5">
    <source>
        <dbReference type="EMBL" id="MBD2861575.1"/>
    </source>
</evidence>
<name>A0A927GYG4_9BACL</name>
<protein>
    <submittedName>
        <fullName evidence="5">TIGR03943 family protein</fullName>
    </submittedName>
</protein>
<evidence type="ECO:0000259" key="4">
    <source>
        <dbReference type="Pfam" id="PF21537"/>
    </source>
</evidence>
<keyword evidence="2" id="KW-0472">Membrane</keyword>
<dbReference type="AlphaFoldDB" id="A0A927GYG4"/>
<dbReference type="PANTHER" id="PTHR40047">
    <property type="entry name" value="UPF0703 PROTEIN YCGQ"/>
    <property type="match status" value="1"/>
</dbReference>
<dbReference type="RefSeq" id="WP_190925712.1">
    <property type="nucleotide sequence ID" value="NZ_JACXJA010000006.1"/>
</dbReference>
<dbReference type="InterPro" id="IPR048493">
    <property type="entry name" value="DUF1980_N"/>
</dbReference>